<keyword evidence="1" id="KW-0547">Nucleotide-binding</keyword>
<dbReference type="SMART" id="SM00487">
    <property type="entry name" value="DEXDc"/>
    <property type="match status" value="1"/>
</dbReference>
<sequence length="753" mass="80797">MKAEDADRTAFGPGTPLGAVIGKDAYNKLHKGFGYEVVGELLNHFPNRYLEVGELTAIATLPLGEDVTIVAEVDTITQRRMHTRRGMLVEVVVKDAFGPEQAHLRMTFFNGYQALKELHTGTVAMFSGRVTRYREHLELTHPQYAVLESAADAEPRPIPVYPSTGKLANDAIRKSVLLALSGVDEAGWPDPMPAELLRRRRLLGRAAAYQAIHHPHQLRDAHRALRRFRYDEALLLQLAIAQRRAHRRGQPAVPRPPAAGGLLERFDACLPFQLTPGQRATGAEIAADLAGTHPMNRLLQGDVGSGKTLVALRAMLQVIDAGGQAALLAPTEVLAAQHLQSITRALGPLAAAGMLGGDEHATRVDLLTGSMTAARRKEVLLRVASGETGIVVGTHALLSEHLQFAELGLVVVDEQHRFGVEQRDTLRAKAGATPHMLVMTATPIPRTVAMTVFGDLEVSTLEGLPAGRAPINTHVVPLAKPKYRTRLFELMREEVAQGHQVYVVVSRITETATEDDGGPAGAASPAADGAAGRGGADGQGAAGAAPEKIPRDTVEAMAARLRAMPLMEGVRVGELHGRLASEDKARTMADFEAGRIDILVSTTVIEVGVDVHNATLMAVVDADAFGISQLHQLRGRVGRGGLHGTCLLATWLEEGHPSRARLDAVAATRDGFALAEEDLKQRREGDILGSSQSGRKSTLKVLRVIQDADLIAAAREDAEAIVDGPGGLEAHPALDRAVRDWVDEDMQAFLERG</sequence>
<dbReference type="InterPro" id="IPR001650">
    <property type="entry name" value="Helicase_C-like"/>
</dbReference>
<dbReference type="SUPFAM" id="SSF52540">
    <property type="entry name" value="P-loop containing nucleoside triphosphate hydrolases"/>
    <property type="match status" value="2"/>
</dbReference>
<dbReference type="CDD" id="cd04488">
    <property type="entry name" value="RecG_wedge_OBF"/>
    <property type="match status" value="1"/>
</dbReference>
<keyword evidence="13" id="KW-1185">Reference proteome</keyword>
<feature type="domain" description="Helicase C-terminal" evidence="11">
    <location>
        <begin position="551"/>
        <end position="680"/>
    </location>
</feature>
<dbReference type="Gene3D" id="2.40.50.140">
    <property type="entry name" value="Nucleic acid-binding proteins"/>
    <property type="match status" value="1"/>
</dbReference>
<feature type="compositionally biased region" description="Low complexity" evidence="9">
    <location>
        <begin position="521"/>
        <end position="530"/>
    </location>
</feature>
<dbReference type="CDD" id="cd17992">
    <property type="entry name" value="DEXHc_RecG"/>
    <property type="match status" value="1"/>
</dbReference>
<keyword evidence="5" id="KW-0067">ATP-binding</keyword>
<dbReference type="Proteomes" id="UP001500752">
    <property type="component" value="Unassembled WGS sequence"/>
</dbReference>
<keyword evidence="6" id="KW-0238">DNA-binding</keyword>
<evidence type="ECO:0000256" key="4">
    <source>
        <dbReference type="ARBA" id="ARBA00022806"/>
    </source>
</evidence>
<dbReference type="InterPro" id="IPR045562">
    <property type="entry name" value="RecG_dom3_C"/>
</dbReference>
<evidence type="ECO:0000259" key="11">
    <source>
        <dbReference type="PROSITE" id="PS51194"/>
    </source>
</evidence>
<evidence type="ECO:0000313" key="12">
    <source>
        <dbReference type="EMBL" id="GAA3670431.1"/>
    </source>
</evidence>
<keyword evidence="3" id="KW-0378">Hydrolase</keyword>
<keyword evidence="4 12" id="KW-0347">Helicase</keyword>
<dbReference type="SMART" id="SM00490">
    <property type="entry name" value="HELICc"/>
    <property type="match status" value="1"/>
</dbReference>
<feature type="domain" description="Helicase ATP-binding" evidence="10">
    <location>
        <begin position="288"/>
        <end position="461"/>
    </location>
</feature>
<accession>A0ABP7BX41</accession>
<dbReference type="InterPro" id="IPR011545">
    <property type="entry name" value="DEAD/DEAH_box_helicase_dom"/>
</dbReference>
<dbReference type="Pfam" id="PF19833">
    <property type="entry name" value="RecG_dom3_C"/>
    <property type="match status" value="1"/>
</dbReference>
<dbReference type="Pfam" id="PF00270">
    <property type="entry name" value="DEAD"/>
    <property type="match status" value="1"/>
</dbReference>
<evidence type="ECO:0000256" key="3">
    <source>
        <dbReference type="ARBA" id="ARBA00022801"/>
    </source>
</evidence>
<evidence type="ECO:0000256" key="2">
    <source>
        <dbReference type="ARBA" id="ARBA00022763"/>
    </source>
</evidence>
<name>A0ABP7BX41_9MICC</name>
<dbReference type="PANTHER" id="PTHR47964">
    <property type="entry name" value="ATP-DEPENDENT DNA HELICASE HOMOLOG RECG, CHLOROPLASTIC"/>
    <property type="match status" value="1"/>
</dbReference>
<evidence type="ECO:0000256" key="9">
    <source>
        <dbReference type="SAM" id="MobiDB-lite"/>
    </source>
</evidence>
<dbReference type="PANTHER" id="PTHR47964:SF1">
    <property type="entry name" value="ATP-DEPENDENT DNA HELICASE HOMOLOG RECG, CHLOROPLASTIC"/>
    <property type="match status" value="1"/>
</dbReference>
<dbReference type="InterPro" id="IPR012340">
    <property type="entry name" value="NA-bd_OB-fold"/>
</dbReference>
<feature type="compositionally biased region" description="Gly residues" evidence="9">
    <location>
        <begin position="531"/>
        <end position="541"/>
    </location>
</feature>
<evidence type="ECO:0000256" key="7">
    <source>
        <dbReference type="ARBA" id="ARBA00023204"/>
    </source>
</evidence>
<feature type="region of interest" description="Disordered" evidence="9">
    <location>
        <begin position="513"/>
        <end position="549"/>
    </location>
</feature>
<dbReference type="InterPro" id="IPR014001">
    <property type="entry name" value="Helicase_ATP-bd"/>
</dbReference>
<reference evidence="13" key="1">
    <citation type="journal article" date="2019" name="Int. J. Syst. Evol. Microbiol.">
        <title>The Global Catalogue of Microorganisms (GCM) 10K type strain sequencing project: providing services to taxonomists for standard genome sequencing and annotation.</title>
        <authorList>
            <consortium name="The Broad Institute Genomics Platform"/>
            <consortium name="The Broad Institute Genome Sequencing Center for Infectious Disease"/>
            <person name="Wu L."/>
            <person name="Ma J."/>
        </authorList>
    </citation>
    <scope>NUCLEOTIDE SEQUENCE [LARGE SCALE GENOMIC DNA]</scope>
    <source>
        <strain evidence="13">JCM 30742</strain>
    </source>
</reference>
<dbReference type="Pfam" id="PF17191">
    <property type="entry name" value="RecG_wedge"/>
    <property type="match status" value="1"/>
</dbReference>
<keyword evidence="2" id="KW-0227">DNA damage</keyword>
<dbReference type="PROSITE" id="PS51192">
    <property type="entry name" value="HELICASE_ATP_BIND_1"/>
    <property type="match status" value="1"/>
</dbReference>
<protein>
    <recommendedName>
        <fullName evidence="8">Probable DNA 3'-5' helicase RecG</fullName>
    </recommendedName>
</protein>
<gene>
    <name evidence="12" type="primary">recG</name>
    <name evidence="12" type="ORF">GCM10023081_05930</name>
</gene>
<dbReference type="Gene3D" id="3.40.50.300">
    <property type="entry name" value="P-loop containing nucleotide triphosphate hydrolases"/>
    <property type="match status" value="2"/>
</dbReference>
<keyword evidence="7" id="KW-0234">DNA repair</keyword>
<dbReference type="SUPFAM" id="SSF50249">
    <property type="entry name" value="Nucleic acid-binding proteins"/>
    <property type="match status" value="1"/>
</dbReference>
<evidence type="ECO:0000313" key="13">
    <source>
        <dbReference type="Proteomes" id="UP001500752"/>
    </source>
</evidence>
<dbReference type="InterPro" id="IPR033454">
    <property type="entry name" value="RecG_wedge"/>
</dbReference>
<comment type="caution">
    <text evidence="12">The sequence shown here is derived from an EMBL/GenBank/DDBJ whole genome shotgun (WGS) entry which is preliminary data.</text>
</comment>
<dbReference type="EMBL" id="BAABEO010000008">
    <property type="protein sequence ID" value="GAA3670431.1"/>
    <property type="molecule type" value="Genomic_DNA"/>
</dbReference>
<proteinExistence type="predicted"/>
<evidence type="ECO:0000256" key="6">
    <source>
        <dbReference type="ARBA" id="ARBA00023125"/>
    </source>
</evidence>
<dbReference type="PROSITE" id="PS51194">
    <property type="entry name" value="HELICASE_CTER"/>
    <property type="match status" value="1"/>
</dbReference>
<dbReference type="InterPro" id="IPR027417">
    <property type="entry name" value="P-loop_NTPase"/>
</dbReference>
<evidence type="ECO:0000256" key="1">
    <source>
        <dbReference type="ARBA" id="ARBA00022741"/>
    </source>
</evidence>
<evidence type="ECO:0000259" key="10">
    <source>
        <dbReference type="PROSITE" id="PS51192"/>
    </source>
</evidence>
<dbReference type="RefSeq" id="WP_345148358.1">
    <property type="nucleotide sequence ID" value="NZ_BAABEO010000008.1"/>
</dbReference>
<evidence type="ECO:0000256" key="8">
    <source>
        <dbReference type="ARBA" id="ARBA00049819"/>
    </source>
</evidence>
<organism evidence="12 13">
    <name type="scientific">Arthrobacter ginkgonis</name>
    <dbReference type="NCBI Taxonomy" id="1630594"/>
    <lineage>
        <taxon>Bacteria</taxon>
        <taxon>Bacillati</taxon>
        <taxon>Actinomycetota</taxon>
        <taxon>Actinomycetes</taxon>
        <taxon>Micrococcales</taxon>
        <taxon>Micrococcaceae</taxon>
        <taxon>Arthrobacter</taxon>
    </lineage>
</organism>
<dbReference type="InterPro" id="IPR047112">
    <property type="entry name" value="RecG/Mfd"/>
</dbReference>
<dbReference type="Pfam" id="PF00271">
    <property type="entry name" value="Helicase_C"/>
    <property type="match status" value="1"/>
</dbReference>
<dbReference type="GO" id="GO:0004386">
    <property type="term" value="F:helicase activity"/>
    <property type="evidence" value="ECO:0007669"/>
    <property type="project" value="UniProtKB-KW"/>
</dbReference>
<evidence type="ECO:0000256" key="5">
    <source>
        <dbReference type="ARBA" id="ARBA00022840"/>
    </source>
</evidence>